<dbReference type="Gene3D" id="3.90.1310.10">
    <property type="entry name" value="Penicillin-binding protein 2a (Domain 2)"/>
    <property type="match status" value="1"/>
</dbReference>
<feature type="transmembrane region" description="Helical" evidence="14">
    <location>
        <begin position="18"/>
        <end position="38"/>
    </location>
</feature>
<dbReference type="InterPro" id="IPR050515">
    <property type="entry name" value="Beta-lactam/transpept"/>
</dbReference>
<dbReference type="GO" id="GO:0009002">
    <property type="term" value="F:serine-type D-Ala-D-Ala carboxypeptidase activity"/>
    <property type="evidence" value="ECO:0007669"/>
    <property type="project" value="UniProtKB-UniRule"/>
</dbReference>
<dbReference type="UniPathway" id="UPA00219"/>
<dbReference type="STRING" id="34027.SAMN05421829_10754"/>
<keyword evidence="13 14" id="KW-0961">Cell wall biogenesis/degradation</keyword>
<feature type="active site" description="Acyl-ester intermediate" evidence="14">
    <location>
        <position position="327"/>
    </location>
</feature>
<keyword evidence="14" id="KW-0479">Metal-binding</keyword>
<feature type="compositionally biased region" description="Basic and acidic residues" evidence="15">
    <location>
        <begin position="631"/>
        <end position="642"/>
    </location>
</feature>
<evidence type="ECO:0000256" key="11">
    <source>
        <dbReference type="ARBA" id="ARBA00022989"/>
    </source>
</evidence>
<evidence type="ECO:0000259" key="17">
    <source>
        <dbReference type="Pfam" id="PF03717"/>
    </source>
</evidence>
<dbReference type="InterPro" id="IPR012338">
    <property type="entry name" value="Beta-lactam/transpept-like"/>
</dbReference>
<feature type="binding site" evidence="14">
    <location>
        <position position="370"/>
    </location>
    <ligand>
        <name>Zn(2+)</name>
        <dbReference type="ChEBI" id="CHEBI:29105"/>
    </ligand>
</feature>
<evidence type="ECO:0000256" key="13">
    <source>
        <dbReference type="ARBA" id="ARBA00023316"/>
    </source>
</evidence>
<evidence type="ECO:0000313" key="18">
    <source>
        <dbReference type="EMBL" id="SIQ82443.1"/>
    </source>
</evidence>
<keyword evidence="9 14" id="KW-0133">Cell shape</keyword>
<sequence length="660" mass="72644">MMEFRTPDEELGRFRRRVLIAGIFIAVCFGLLVARFWFLQVVRYDYYHTRAEDNRIALLPIVPGRGSITDRNGVPLARNYAAYTLEITPSRVRDLEATIDGLAEIIEIDARDRRRFKKLLEESKNFESVPIRTRLTEEEVARVIARRYQFPGVEVQARLFRDYPHGDLASHVIGYIGRINQRDRERIEESGDEANYRGSEYIGKSGLELSYEAVLHGITGAEQVEVNAGGRAVRQLARTPGVAGNDLELTLNIEMQKVAEAAFGKRRGALVAIEPATGGVLALVSKPGYDPNLFVDGISTEDWKSLNESPDHPLVNRAIFSAYPPGSTFKPFMAMAGLSAGKRTITQTIPDPGYFMFGGHRFMDDKPGGHGMVDLPKSIVVSCNTYYYQLANDLGIDGIANFMRPLGFGSRTGIDVPGEAEGVLPTPEWKKKRFRKKEHQKWFGGETISVGIGQGYNAYTPLQMANALAALVNDGKMFRPHVVRHVVNPATGERRVVEPEPIRTIPLKPEHVAAVRQAMVDVNRAGTGARAFAGAPYSAGGKTGTAQVFSLRGQRYVEGRVSERLRDHSWFIAYAPADKPTIALAVLVENGGFGAQSAAPIARQVIDFHLLGKRREQPAGEDIDAGDEGDEHAGHKHAEVHAADPAQPDAGGHDEGVRSE</sequence>
<dbReference type="GO" id="GO:0008658">
    <property type="term" value="F:penicillin binding"/>
    <property type="evidence" value="ECO:0007669"/>
    <property type="project" value="InterPro"/>
</dbReference>
<feature type="binding site" evidence="14">
    <location>
        <position position="351"/>
    </location>
    <ligand>
        <name>Zn(2+)</name>
        <dbReference type="ChEBI" id="CHEBI:29105"/>
    </ligand>
</feature>
<keyword evidence="19" id="KW-1185">Reference proteome</keyword>
<dbReference type="Gene3D" id="3.30.1390.30">
    <property type="entry name" value="Penicillin-binding protein 2a, domain 3"/>
    <property type="match status" value="1"/>
</dbReference>
<keyword evidence="4 14" id="KW-0997">Cell inner membrane</keyword>
<dbReference type="GO" id="GO:0005886">
    <property type="term" value="C:plasma membrane"/>
    <property type="evidence" value="ECO:0007669"/>
    <property type="project" value="UniProtKB-SubCell"/>
</dbReference>
<comment type="function">
    <text evidence="14">Catalyzes cross-linking of the peptidoglycan cell wall.</text>
</comment>
<keyword evidence="14" id="KW-0862">Zinc</keyword>
<dbReference type="PANTHER" id="PTHR30627:SF2">
    <property type="entry name" value="PEPTIDOGLYCAN D,D-TRANSPEPTIDASE MRDA"/>
    <property type="match status" value="1"/>
</dbReference>
<dbReference type="Proteomes" id="UP000186819">
    <property type="component" value="Unassembled WGS sequence"/>
</dbReference>
<dbReference type="InterPro" id="IPR005311">
    <property type="entry name" value="PBP_dimer"/>
</dbReference>
<dbReference type="GO" id="GO:0008360">
    <property type="term" value="P:regulation of cell shape"/>
    <property type="evidence" value="ECO:0007669"/>
    <property type="project" value="UniProtKB-KW"/>
</dbReference>
<evidence type="ECO:0000256" key="6">
    <source>
        <dbReference type="ARBA" id="ARBA00022670"/>
    </source>
</evidence>
<dbReference type="Pfam" id="PF03717">
    <property type="entry name" value="PBP_dimer"/>
    <property type="match status" value="1"/>
</dbReference>
<feature type="region of interest" description="Disordered" evidence="15">
    <location>
        <begin position="616"/>
        <end position="660"/>
    </location>
</feature>
<dbReference type="RefSeq" id="WP_076602346.1">
    <property type="nucleotide sequence ID" value="NZ_FTMD01000007.1"/>
</dbReference>
<dbReference type="InterPro" id="IPR001460">
    <property type="entry name" value="PCN-bd_Tpept"/>
</dbReference>
<dbReference type="Gene3D" id="3.40.710.10">
    <property type="entry name" value="DD-peptidase/beta-lactamase superfamily"/>
    <property type="match status" value="1"/>
</dbReference>
<dbReference type="SUPFAM" id="SSF56519">
    <property type="entry name" value="Penicillin binding protein dimerisation domain"/>
    <property type="match status" value="1"/>
</dbReference>
<evidence type="ECO:0000256" key="12">
    <source>
        <dbReference type="ARBA" id="ARBA00023136"/>
    </source>
</evidence>
<dbReference type="FunFam" id="3.40.710.10:FF:000024">
    <property type="entry name" value="Penicillin-binding protein 2"/>
    <property type="match status" value="1"/>
</dbReference>
<evidence type="ECO:0000256" key="10">
    <source>
        <dbReference type="ARBA" id="ARBA00022984"/>
    </source>
</evidence>
<gene>
    <name evidence="14" type="primary">mrdA</name>
    <name evidence="18" type="ORF">SAMN05421829_10754</name>
</gene>
<evidence type="ECO:0000256" key="1">
    <source>
        <dbReference type="ARBA" id="ARBA00004167"/>
    </source>
</evidence>
<evidence type="ECO:0000256" key="4">
    <source>
        <dbReference type="ARBA" id="ARBA00022519"/>
    </source>
</evidence>
<dbReference type="GO" id="GO:0006508">
    <property type="term" value="P:proteolysis"/>
    <property type="evidence" value="ECO:0007669"/>
    <property type="project" value="UniProtKB-KW"/>
</dbReference>
<feature type="binding site" evidence="14">
    <location>
        <position position="383"/>
    </location>
    <ligand>
        <name>Zn(2+)</name>
        <dbReference type="ChEBI" id="CHEBI:29105"/>
    </ligand>
</feature>
<comment type="cofactor">
    <cofactor evidence="14">
        <name>Zn(2+)</name>
        <dbReference type="ChEBI" id="CHEBI:29105"/>
    </cofactor>
    <text evidence="14">Binds one Zn(2+) ion per subunit.</text>
</comment>
<dbReference type="HAMAP" id="MF_02081">
    <property type="entry name" value="MrdA_transpept"/>
    <property type="match status" value="1"/>
</dbReference>
<evidence type="ECO:0000256" key="8">
    <source>
        <dbReference type="ARBA" id="ARBA00022801"/>
    </source>
</evidence>
<dbReference type="GO" id="GO:0071555">
    <property type="term" value="P:cell wall organization"/>
    <property type="evidence" value="ECO:0007669"/>
    <property type="project" value="UniProtKB-KW"/>
</dbReference>
<keyword evidence="10 14" id="KW-0573">Peptidoglycan synthesis</keyword>
<dbReference type="PANTHER" id="PTHR30627">
    <property type="entry name" value="PEPTIDOGLYCAN D,D-TRANSPEPTIDASE"/>
    <property type="match status" value="1"/>
</dbReference>
<feature type="domain" description="Penicillin-binding protein dimerisation" evidence="17">
    <location>
        <begin position="61"/>
        <end position="235"/>
    </location>
</feature>
<keyword evidence="6 14" id="KW-0645">Protease</keyword>
<evidence type="ECO:0000256" key="3">
    <source>
        <dbReference type="ARBA" id="ARBA00022475"/>
    </source>
</evidence>
<dbReference type="EMBL" id="FTMD01000007">
    <property type="protein sequence ID" value="SIQ82443.1"/>
    <property type="molecule type" value="Genomic_DNA"/>
</dbReference>
<name>A0A1N6VX67_9RHOO</name>
<keyword evidence="12 14" id="KW-0472">Membrane</keyword>
<dbReference type="Pfam" id="PF00905">
    <property type="entry name" value="Transpeptidase"/>
    <property type="match status" value="1"/>
</dbReference>
<feature type="compositionally biased region" description="Acidic residues" evidence="15">
    <location>
        <begin position="619"/>
        <end position="630"/>
    </location>
</feature>
<comment type="similarity">
    <text evidence="14">Belongs to the transpeptidase family. MrdA subfamily.</text>
</comment>
<organism evidence="18 19">
    <name type="scientific">Aromatoleum tolulyticum</name>
    <dbReference type="NCBI Taxonomy" id="34027"/>
    <lineage>
        <taxon>Bacteria</taxon>
        <taxon>Pseudomonadati</taxon>
        <taxon>Pseudomonadota</taxon>
        <taxon>Betaproteobacteria</taxon>
        <taxon>Rhodocyclales</taxon>
        <taxon>Rhodocyclaceae</taxon>
        <taxon>Aromatoleum</taxon>
    </lineage>
</organism>
<keyword evidence="11 14" id="KW-1133">Transmembrane helix</keyword>
<dbReference type="SUPFAM" id="SSF56601">
    <property type="entry name" value="beta-lactamase/transpeptidase-like"/>
    <property type="match status" value="1"/>
</dbReference>
<dbReference type="AlphaFoldDB" id="A0A1N6VX67"/>
<dbReference type="InterPro" id="IPR036138">
    <property type="entry name" value="PBP_dimer_sf"/>
</dbReference>
<dbReference type="GO" id="GO:0071972">
    <property type="term" value="F:peptidoglycan L,D-transpeptidase activity"/>
    <property type="evidence" value="ECO:0007669"/>
    <property type="project" value="TreeGrafter"/>
</dbReference>
<evidence type="ECO:0000256" key="15">
    <source>
        <dbReference type="SAM" id="MobiDB-lite"/>
    </source>
</evidence>
<evidence type="ECO:0000256" key="7">
    <source>
        <dbReference type="ARBA" id="ARBA00022692"/>
    </source>
</evidence>
<dbReference type="GO" id="GO:0009252">
    <property type="term" value="P:peptidoglycan biosynthetic process"/>
    <property type="evidence" value="ECO:0007669"/>
    <property type="project" value="UniProtKB-UniRule"/>
</dbReference>
<comment type="catalytic activity">
    <reaction evidence="14">
        <text>Preferential cleavage: (Ac)2-L-Lys-D-Ala-|-D-Ala. Also transpeptidation of peptidyl-alanyl moieties that are N-acyl substituents of D-alanine.</text>
        <dbReference type="EC" id="3.4.16.4"/>
    </reaction>
</comment>
<evidence type="ECO:0000313" key="19">
    <source>
        <dbReference type="Proteomes" id="UP000186819"/>
    </source>
</evidence>
<evidence type="ECO:0000256" key="2">
    <source>
        <dbReference type="ARBA" id="ARBA00004236"/>
    </source>
</evidence>
<keyword evidence="8 14" id="KW-0378">Hydrolase</keyword>
<keyword evidence="5 14" id="KW-0121">Carboxypeptidase</keyword>
<evidence type="ECO:0000256" key="14">
    <source>
        <dbReference type="HAMAP-Rule" id="MF_02081"/>
    </source>
</evidence>
<protein>
    <recommendedName>
        <fullName evidence="14">Peptidoglycan D,D-transpeptidase MrdA</fullName>
        <ecNumber evidence="14">3.4.16.4</ecNumber>
    </recommendedName>
    <alternativeName>
        <fullName evidence="14">Penicillin-binding protein 2</fullName>
        <shortName evidence="14">PBP-2</shortName>
    </alternativeName>
</protein>
<dbReference type="GO" id="GO:0008270">
    <property type="term" value="F:zinc ion binding"/>
    <property type="evidence" value="ECO:0007669"/>
    <property type="project" value="UniProtKB-UniRule"/>
</dbReference>
<keyword evidence="3 14" id="KW-1003">Cell membrane</keyword>
<feature type="domain" description="Penicillin-binding protein transpeptidase" evidence="16">
    <location>
        <begin position="268"/>
        <end position="606"/>
    </location>
</feature>
<reference evidence="19" key="1">
    <citation type="submission" date="2017-01" db="EMBL/GenBank/DDBJ databases">
        <authorList>
            <person name="Varghese N."/>
            <person name="Submissions S."/>
        </authorList>
    </citation>
    <scope>NUCLEOTIDE SEQUENCE [LARGE SCALE GENOMIC DNA]</scope>
    <source>
        <strain evidence="19">ATCC 51758</strain>
    </source>
</reference>
<proteinExistence type="inferred from homology"/>
<accession>A0A1N6VX67</accession>
<evidence type="ECO:0000256" key="9">
    <source>
        <dbReference type="ARBA" id="ARBA00022960"/>
    </source>
</evidence>
<feature type="binding site" evidence="14">
    <location>
        <position position="364"/>
    </location>
    <ligand>
        <name>Zn(2+)</name>
        <dbReference type="ChEBI" id="CHEBI:29105"/>
    </ligand>
</feature>
<dbReference type="NCBIfam" id="TIGR03423">
    <property type="entry name" value="pbp2_mrdA"/>
    <property type="match status" value="1"/>
</dbReference>
<keyword evidence="7 14" id="KW-0812">Transmembrane</keyword>
<comment type="pathway">
    <text evidence="14">Cell wall biogenesis; peptidoglycan biosynthesis.</text>
</comment>
<dbReference type="InterPro" id="IPR017790">
    <property type="entry name" value="Penicillin-binding_protein_2"/>
</dbReference>
<dbReference type="EC" id="3.4.16.4" evidence="14"/>
<comment type="subcellular location">
    <subcellularLocation>
        <location evidence="14">Cell inner membrane</location>
        <topology evidence="14">Single-pass membrane protein</topology>
    </subcellularLocation>
    <subcellularLocation>
        <location evidence="2">Cell membrane</location>
    </subcellularLocation>
    <subcellularLocation>
        <location evidence="1">Membrane</location>
        <topology evidence="1">Single-pass membrane protein</topology>
    </subcellularLocation>
</comment>
<feature type="compositionally biased region" description="Basic and acidic residues" evidence="15">
    <location>
        <begin position="651"/>
        <end position="660"/>
    </location>
</feature>
<evidence type="ECO:0000259" key="16">
    <source>
        <dbReference type="Pfam" id="PF00905"/>
    </source>
</evidence>
<evidence type="ECO:0000256" key="5">
    <source>
        <dbReference type="ARBA" id="ARBA00022645"/>
    </source>
</evidence>